<dbReference type="Gene3D" id="2.40.160.160">
    <property type="entry name" value="Inverse autotransporter, beta-domain"/>
    <property type="match status" value="1"/>
</dbReference>
<keyword evidence="2" id="KW-1185">Reference proteome</keyword>
<dbReference type="InterPro" id="IPR006626">
    <property type="entry name" value="PbH1"/>
</dbReference>
<reference evidence="1 2" key="1">
    <citation type="submission" date="2015-11" db="EMBL/GenBank/DDBJ databases">
        <title>Genomic analysis of 38 Legionella species identifies large and diverse effector repertoires.</title>
        <authorList>
            <person name="Burstein D."/>
            <person name="Amaro F."/>
            <person name="Zusman T."/>
            <person name="Lifshitz Z."/>
            <person name="Cohen O."/>
            <person name="Gilbert J.A."/>
            <person name="Pupko T."/>
            <person name="Shuman H.A."/>
            <person name="Segal G."/>
        </authorList>
    </citation>
    <scope>NUCLEOTIDE SEQUENCE [LARGE SCALE GENOMIC DNA]</scope>
    <source>
        <strain evidence="1 2">WA-270A-C2</strain>
    </source>
</reference>
<organism evidence="1 2">
    <name type="scientific">Legionella rubrilucens</name>
    <dbReference type="NCBI Taxonomy" id="458"/>
    <lineage>
        <taxon>Bacteria</taxon>
        <taxon>Pseudomonadati</taxon>
        <taxon>Pseudomonadota</taxon>
        <taxon>Gammaproteobacteria</taxon>
        <taxon>Legionellales</taxon>
        <taxon>Legionellaceae</taxon>
        <taxon>Legionella</taxon>
    </lineage>
</organism>
<protein>
    <recommendedName>
        <fullName evidence="3">Inverse autotransporter beta-domain domain-containing protein</fullName>
    </recommendedName>
</protein>
<dbReference type="PATRIC" id="fig|458.5.peg.2411"/>
<sequence length="797" mass="84835">MIRRIIGCCAVFFLCNDLCHAQMPEVTSSAFSSGQSSQPLPSSGRILGTAAITDLGLFGGDGMLPLIGGEEKFIYGDLLGRYGTDNTYLISPGIGYRRIVRDVIVGGYLFGDYDHTNLNKNFWVISPGLELISTRWDFHLNGYFANHRKALDSATIEQTLASQVDQFELGTHNQYTQLTFNQQLISNNVVIGNGFDAALGYSFAVKEKLRSHIYLGGYYYHPPAQYNTKNIGGVAAGWNQPIHKTLSFSLFNSYDQINKYTVGVGLNLVFGGSVNVLSNDIHDRGLDPVQRHIGIIATGAGTYDQKSVLYRDYGTISTSLEYSNVYFISPDGTGDGTYGNPAPLAQSTLDDIHTSSPNDARLYLQGGVGTTYEVTVFDGLKPYDGQNFYGRSLDYSTVASGNDRPTLFLVNNTDGYQIFHLGVNGATSTFSDLQFSTNFESGLNPGVGIFMDGGFTDTTINNSTFSNFRTAIYLPNNGDLSITDSTFSNNNMVIYSTGSSNNLRIENSTITADSTFDFQGTQPGGIQLTNTGAGTVTFTANQLQINLNNNNSNTGISFVNQSSGQINASISNLTLTGSGSGGNSGFEIRNQGNGDGSVGFGGVINVTVENSLIQNNGQLSNTGNIYLQANNSGIINFNFINSTSSAGNTFGLLVVNGDLNPNLGDTVNVSIQNSIFNSSGDNIGPPFPFGNIGVWSLGQGAINLAATHSTISNTTNGAPALWISNGFDGGAITNSIINISDLSGTTFLNNNAGGIYAYALAGVNTSTTINYTGAIFTNSMPNTANDPASTGTITWIP</sequence>
<evidence type="ECO:0008006" key="3">
    <source>
        <dbReference type="Google" id="ProtNLM"/>
    </source>
</evidence>
<dbReference type="Proteomes" id="UP000054608">
    <property type="component" value="Unassembled WGS sequence"/>
</dbReference>
<dbReference type="Gene3D" id="2.160.20.10">
    <property type="entry name" value="Single-stranded right-handed beta-helix, Pectin lyase-like"/>
    <property type="match status" value="1"/>
</dbReference>
<gene>
    <name evidence="1" type="ORF">Lrub_2313</name>
</gene>
<comment type="caution">
    <text evidence="1">The sequence shown here is derived from an EMBL/GenBank/DDBJ whole genome shotgun (WGS) entry which is preliminary data.</text>
</comment>
<dbReference type="InterPro" id="IPR012334">
    <property type="entry name" value="Pectin_lyas_fold"/>
</dbReference>
<dbReference type="AlphaFoldDB" id="A0A0W0XLQ5"/>
<dbReference type="STRING" id="458.Lrub_2313"/>
<evidence type="ECO:0000313" key="1">
    <source>
        <dbReference type="EMBL" id="KTD45516.1"/>
    </source>
</evidence>
<name>A0A0W0XLQ5_9GAMM</name>
<dbReference type="SMART" id="SM00710">
    <property type="entry name" value="PbH1"/>
    <property type="match status" value="8"/>
</dbReference>
<evidence type="ECO:0000313" key="2">
    <source>
        <dbReference type="Proteomes" id="UP000054608"/>
    </source>
</evidence>
<dbReference type="InterPro" id="IPR038177">
    <property type="entry name" value="IAT_beta_sf"/>
</dbReference>
<proteinExistence type="predicted"/>
<dbReference type="SUPFAM" id="SSF51126">
    <property type="entry name" value="Pectin lyase-like"/>
    <property type="match status" value="1"/>
</dbReference>
<dbReference type="InterPro" id="IPR011050">
    <property type="entry name" value="Pectin_lyase_fold/virulence"/>
</dbReference>
<accession>A0A0W0XLQ5</accession>
<dbReference type="EMBL" id="LNYT01000022">
    <property type="protein sequence ID" value="KTD45516.1"/>
    <property type="molecule type" value="Genomic_DNA"/>
</dbReference>